<dbReference type="PANTHER" id="PTHR43818">
    <property type="entry name" value="BCDNA.GH03377"/>
    <property type="match status" value="1"/>
</dbReference>
<dbReference type="InterPro" id="IPR050463">
    <property type="entry name" value="Gfo/Idh/MocA_oxidrdct_glycsds"/>
</dbReference>
<reference evidence="5" key="1">
    <citation type="submission" date="2017-09" db="EMBL/GenBank/DDBJ databases">
        <title>Metaegenomics of thermophilic ammonia-oxidizing enrichment culture.</title>
        <authorList>
            <person name="Kato S."/>
            <person name="Suzuki K."/>
        </authorList>
    </citation>
    <scope>NUCLEOTIDE SEQUENCE [LARGE SCALE GENOMIC DNA]</scope>
</reference>
<name>A0A2H5XDV7_9BACT</name>
<dbReference type="SUPFAM" id="SSF55347">
    <property type="entry name" value="Glyceraldehyde-3-phosphate dehydrogenase-like, C-terminal domain"/>
    <property type="match status" value="1"/>
</dbReference>
<dbReference type="Gene3D" id="3.30.360.10">
    <property type="entry name" value="Dihydrodipicolinate Reductase, domain 2"/>
    <property type="match status" value="1"/>
</dbReference>
<dbReference type="Gene3D" id="3.40.50.720">
    <property type="entry name" value="NAD(P)-binding Rossmann-like Domain"/>
    <property type="match status" value="1"/>
</dbReference>
<dbReference type="GO" id="GO:0050112">
    <property type="term" value="F:inositol 2-dehydrogenase (NAD+) activity"/>
    <property type="evidence" value="ECO:0007669"/>
    <property type="project" value="UniProtKB-EC"/>
</dbReference>
<sequence>MTRREWLRVTGSATAALGLGPLVLTERVKGANDRIRVGIIGAGQRGSALMREAYEVGKELNVEIVAVCDVWRRNLDRAADTVRKWYGRDPLKFVAHEDLLASKEVDAVIIATADFQHARHLIDAMKAGKDAYCEKPMANDLKDANECLQVWRQTRQVVQIGTQRRSDGRWAAAAELLQTGILGTVTRVESQWHFFGPRWRRPGDVKDALKDPSQIDWKRFLMGKPYHPFDPHRFLEWRLYRDYSSGLIDQWMSHMIDVVHWLTGERFPKSVVAHGGIFLWKDGRENEDVVVVALEYPKGFLCTFSASLTNSAGGPELTVRGTNGSFDSDSWTIAGTGGGGEHRLKDAVKIQPKPSVSHMRNWLECLRTRQQPNATVEHGYQHSIACIMAAQALWTGRRITFDAQRARLASA</sequence>
<dbReference type="Pfam" id="PF22725">
    <property type="entry name" value="GFO_IDH_MocA_C3"/>
    <property type="match status" value="1"/>
</dbReference>
<evidence type="ECO:0000313" key="4">
    <source>
        <dbReference type="EMBL" id="GBC99354.1"/>
    </source>
</evidence>
<proteinExistence type="predicted"/>
<comment type="caution">
    <text evidence="4">The sequence shown here is derived from an EMBL/GenBank/DDBJ whole genome shotgun (WGS) entry which is preliminary data.</text>
</comment>
<dbReference type="AlphaFoldDB" id="A0A2H5XDV7"/>
<dbReference type="InterPro" id="IPR036291">
    <property type="entry name" value="NAD(P)-bd_dom_sf"/>
</dbReference>
<dbReference type="EC" id="1.1.1.18" evidence="4"/>
<evidence type="ECO:0000256" key="1">
    <source>
        <dbReference type="ARBA" id="ARBA00023002"/>
    </source>
</evidence>
<dbReference type="InterPro" id="IPR000683">
    <property type="entry name" value="Gfo/Idh/MocA-like_OxRdtase_N"/>
</dbReference>
<dbReference type="Pfam" id="PF01408">
    <property type="entry name" value="GFO_IDH_MocA"/>
    <property type="match status" value="1"/>
</dbReference>
<organism evidence="4 5">
    <name type="scientific">Candidatus Fervidibacter japonicus</name>
    <dbReference type="NCBI Taxonomy" id="2035412"/>
    <lineage>
        <taxon>Bacteria</taxon>
        <taxon>Candidatus Fervidibacterota</taxon>
        <taxon>Candidatus Fervidibacter</taxon>
    </lineage>
</organism>
<evidence type="ECO:0000259" key="2">
    <source>
        <dbReference type="Pfam" id="PF01408"/>
    </source>
</evidence>
<dbReference type="GO" id="GO:0000166">
    <property type="term" value="F:nucleotide binding"/>
    <property type="evidence" value="ECO:0007669"/>
    <property type="project" value="InterPro"/>
</dbReference>
<feature type="domain" description="GFO/IDH/MocA-like oxidoreductase" evidence="3">
    <location>
        <begin position="230"/>
        <end position="326"/>
    </location>
</feature>
<evidence type="ECO:0000259" key="3">
    <source>
        <dbReference type="Pfam" id="PF22725"/>
    </source>
</evidence>
<protein>
    <submittedName>
        <fullName evidence="4">Inositol 2-dehydrogenase</fullName>
        <ecNumber evidence="4">1.1.1.18</ecNumber>
    </submittedName>
</protein>
<accession>A0A2H5XDV7</accession>
<feature type="domain" description="Gfo/Idh/MocA-like oxidoreductase N-terminal" evidence="2">
    <location>
        <begin position="35"/>
        <end position="161"/>
    </location>
</feature>
<dbReference type="PANTHER" id="PTHR43818:SF11">
    <property type="entry name" value="BCDNA.GH03377"/>
    <property type="match status" value="1"/>
</dbReference>
<dbReference type="Proteomes" id="UP000236173">
    <property type="component" value="Unassembled WGS sequence"/>
</dbReference>
<keyword evidence="1 4" id="KW-0560">Oxidoreductase</keyword>
<dbReference type="SUPFAM" id="SSF51735">
    <property type="entry name" value="NAD(P)-binding Rossmann-fold domains"/>
    <property type="match status" value="1"/>
</dbReference>
<dbReference type="InterPro" id="IPR055170">
    <property type="entry name" value="GFO_IDH_MocA-like_dom"/>
</dbReference>
<gene>
    <name evidence="4" type="primary">iolG_6</name>
    <name evidence="4" type="ORF">HRbin17_01876</name>
</gene>
<evidence type="ECO:0000313" key="5">
    <source>
        <dbReference type="Proteomes" id="UP000236173"/>
    </source>
</evidence>
<dbReference type="EMBL" id="BEHT01000025">
    <property type="protein sequence ID" value="GBC99354.1"/>
    <property type="molecule type" value="Genomic_DNA"/>
</dbReference>